<dbReference type="SUPFAM" id="SSF49599">
    <property type="entry name" value="TRAF domain-like"/>
    <property type="match status" value="1"/>
</dbReference>
<dbReference type="InterPro" id="IPR008974">
    <property type="entry name" value="TRAF-like"/>
</dbReference>
<comment type="caution">
    <text evidence="3">The sequence shown here is derived from an EMBL/GenBank/DDBJ whole genome shotgun (WGS) entry which is preliminary data.</text>
</comment>
<evidence type="ECO:0000313" key="4">
    <source>
        <dbReference type="Proteomes" id="UP000541610"/>
    </source>
</evidence>
<evidence type="ECO:0000256" key="1">
    <source>
        <dbReference type="SAM" id="MobiDB-lite"/>
    </source>
</evidence>
<evidence type="ECO:0000313" key="3">
    <source>
        <dbReference type="EMBL" id="KAF4682148.1"/>
    </source>
</evidence>
<protein>
    <recommendedName>
        <fullName evidence="2">MATH domain-containing protein</fullName>
    </recommendedName>
</protein>
<feature type="domain" description="MATH" evidence="2">
    <location>
        <begin position="30"/>
        <end position="156"/>
    </location>
</feature>
<dbReference type="EMBL" id="JABANP010000454">
    <property type="protein sequence ID" value="KAF4682148.1"/>
    <property type="molecule type" value="Genomic_DNA"/>
</dbReference>
<dbReference type="CDD" id="cd00121">
    <property type="entry name" value="MATH"/>
    <property type="match status" value="1"/>
</dbReference>
<feature type="region of interest" description="Disordered" evidence="1">
    <location>
        <begin position="1"/>
        <end position="23"/>
    </location>
</feature>
<accession>A0A7J6NE39</accession>
<reference evidence="3 4" key="1">
    <citation type="submission" date="2020-04" db="EMBL/GenBank/DDBJ databases">
        <title>Perkinsus olseni comparative genomics.</title>
        <authorList>
            <person name="Bogema D.R."/>
        </authorList>
    </citation>
    <scope>NUCLEOTIDE SEQUENCE [LARGE SCALE GENOMIC DNA]</scope>
    <source>
        <strain evidence="3">00978-12</strain>
    </source>
</reference>
<proteinExistence type="predicted"/>
<gene>
    <name evidence="3" type="ORF">FOZ60_011005</name>
</gene>
<dbReference type="InterPro" id="IPR002083">
    <property type="entry name" value="MATH/TRAF_dom"/>
</dbReference>
<organism evidence="3 4">
    <name type="scientific">Perkinsus olseni</name>
    <name type="common">Perkinsus atlanticus</name>
    <dbReference type="NCBI Taxonomy" id="32597"/>
    <lineage>
        <taxon>Eukaryota</taxon>
        <taxon>Sar</taxon>
        <taxon>Alveolata</taxon>
        <taxon>Perkinsozoa</taxon>
        <taxon>Perkinsea</taxon>
        <taxon>Perkinsida</taxon>
        <taxon>Perkinsidae</taxon>
        <taxon>Perkinsus</taxon>
    </lineage>
</organism>
<name>A0A7J6NE39_PEROL</name>
<evidence type="ECO:0000259" key="2">
    <source>
        <dbReference type="PROSITE" id="PS50144"/>
    </source>
</evidence>
<sequence>MRQVTTRQFQRLPASLPADARNRTERAARVSELVFRIDNVTKYKVGEYTKSPSKMIELFKYQLMVYPMGEAGDTLTIYLQRVPMDGVDPRFVYENVDYEISIMNHRDDQVAMTRGKVKGSFAADARVRGFEKDIIDQVLRSAYVDGDGGMVIKSRVDLNNSRLSPAEGSPNEEGFWIEDIADFKKGEDMKFRPSWIGNYRTRVKHLFVRLTPMLHDPDPRKISHPAPYPSRLWCIQEGILTMPMARRGWPYTYICWKARSWVGTFQPDGAGDDSWGPNRLLSVADLRDDSKGWLDSDGELLLMISVESADEGRDPLSFTKSSAKKRRISVKTDGE</sequence>
<dbReference type="AlphaFoldDB" id="A0A7J6NE39"/>
<dbReference type="Proteomes" id="UP000541610">
    <property type="component" value="Unassembled WGS sequence"/>
</dbReference>
<dbReference type="PROSITE" id="PS50144">
    <property type="entry name" value="MATH"/>
    <property type="match status" value="1"/>
</dbReference>
<dbReference type="Gene3D" id="2.60.210.10">
    <property type="entry name" value="Apoptosis, Tumor Necrosis Factor Receptor Associated Protein 2, Chain A"/>
    <property type="match status" value="1"/>
</dbReference>